<dbReference type="RefSeq" id="WP_274268319.1">
    <property type="nucleotide sequence ID" value="NZ_CP117880.1"/>
</dbReference>
<dbReference type="InterPro" id="IPR004919">
    <property type="entry name" value="GmrSD_N"/>
</dbReference>
<reference evidence="2 3" key="1">
    <citation type="submission" date="2023-02" db="EMBL/GenBank/DDBJ databases">
        <title>Genome sequence of Sphingobacterium sp. KACC 22765.</title>
        <authorList>
            <person name="Kim S."/>
            <person name="Heo J."/>
            <person name="Kwon S.-W."/>
        </authorList>
    </citation>
    <scope>NUCLEOTIDE SEQUENCE [LARGE SCALE GENOMIC DNA]</scope>
    <source>
        <strain evidence="2 3">KACC 22765</strain>
    </source>
</reference>
<dbReference type="Proteomes" id="UP001221558">
    <property type="component" value="Chromosome"/>
</dbReference>
<name>A0ABY7WJB3_9SPHI</name>
<proteinExistence type="predicted"/>
<evidence type="ECO:0000259" key="1">
    <source>
        <dbReference type="Pfam" id="PF03235"/>
    </source>
</evidence>
<dbReference type="CDD" id="cd16387">
    <property type="entry name" value="ParB_N_Srx"/>
    <property type="match status" value="1"/>
</dbReference>
<evidence type="ECO:0000313" key="3">
    <source>
        <dbReference type="Proteomes" id="UP001221558"/>
    </source>
</evidence>
<organism evidence="2 3">
    <name type="scientific">Sphingobacterium oryzagri</name>
    <dbReference type="NCBI Taxonomy" id="3025669"/>
    <lineage>
        <taxon>Bacteria</taxon>
        <taxon>Pseudomonadati</taxon>
        <taxon>Bacteroidota</taxon>
        <taxon>Sphingobacteriia</taxon>
        <taxon>Sphingobacteriales</taxon>
        <taxon>Sphingobacteriaceae</taxon>
        <taxon>Sphingobacterium</taxon>
    </lineage>
</organism>
<dbReference type="PANTHER" id="PTHR35149">
    <property type="entry name" value="SLL5132 PROTEIN"/>
    <property type="match status" value="1"/>
</dbReference>
<accession>A0ABY7WJB3</accession>
<dbReference type="Pfam" id="PF03235">
    <property type="entry name" value="GmrSD_N"/>
    <property type="match status" value="1"/>
</dbReference>
<sequence length="602" mass="71513">MNLNPRLKSIAEFLDGDHHFVIPSYQRGYRWEERQIRDLLNDIYEFQDDIRKKKGDKSGEFYCIQPIVVLKRLDGKWELIDGQQRLTTILILLASLKSALKVLKLPTTFFTLEYETREKELLSSKAFLEQITSVFQTDKTNIDFYHMSNAFLSIEAWKEENDINVGDFCNTLLKVDFNGDWDAANNVRFIWYELDPNGDEANIAFTKYNQGKIDLTNSELIKAVFYLSSGTESEREKRSYQLKIGYEWDEIENALRGKELWNFLNPDKFYESHIEFIFELIATKYLHKTNLKINKSIDKLWSFYVFNDLITRNTNLDDSRFNNTRDFLWDEVKTYYRTFVEWCTSNVFYHTIGFLRQIEKNIEVIKSLSEENSKSNFIKKLKIIIQKHFNEVDFEQIGYEYDKKKAKEILLLFNVITTMNSRYSRFPFFRYKEEKWSLEHIHAQQSQELKNDKQRKSLLEEQKKYYSNNRRNDAVKLKIIDSLLCSEAMDVEVFDALQDEIFVEFSDSTAVHSLKNLALLNVPNNSSLNNNIFPIKRDLIKMLDSKGSFIPICTKNVFLKYYSQTVQQSVKWDKQDMIFYISEMKNTLSTYLIIKENEYTGI</sequence>
<gene>
    <name evidence="2" type="ORF">PQ465_04305</name>
</gene>
<dbReference type="EMBL" id="CP117880">
    <property type="protein sequence ID" value="WDF69605.1"/>
    <property type="molecule type" value="Genomic_DNA"/>
</dbReference>
<protein>
    <submittedName>
        <fullName evidence="2">DUF262 domain-containing protein</fullName>
    </submittedName>
</protein>
<feature type="domain" description="GmrSD restriction endonucleases N-terminal" evidence="1">
    <location>
        <begin position="10"/>
        <end position="225"/>
    </location>
</feature>
<keyword evidence="3" id="KW-1185">Reference proteome</keyword>
<evidence type="ECO:0000313" key="2">
    <source>
        <dbReference type="EMBL" id="WDF69605.1"/>
    </source>
</evidence>
<dbReference type="PANTHER" id="PTHR35149:SF1">
    <property type="entry name" value="DUF5655 DOMAIN-CONTAINING PROTEIN"/>
    <property type="match status" value="1"/>
</dbReference>